<feature type="binding site" evidence="6">
    <location>
        <position position="42"/>
    </location>
    <ligand>
        <name>Na(+)</name>
        <dbReference type="ChEBI" id="CHEBI:29101"/>
        <label>1</label>
    </ligand>
</feature>
<feature type="transmembrane region" description="Helical" evidence="9">
    <location>
        <begin position="261"/>
        <end position="285"/>
    </location>
</feature>
<feature type="transmembrane region" description="Helical" evidence="9">
    <location>
        <begin position="405"/>
        <end position="430"/>
    </location>
</feature>
<feature type="transmembrane region" description="Helical" evidence="9">
    <location>
        <begin position="59"/>
        <end position="80"/>
    </location>
</feature>
<dbReference type="OrthoDB" id="6581954at2759"/>
<feature type="binding site" evidence="6">
    <location>
        <position position="413"/>
    </location>
    <ligand>
        <name>Na(+)</name>
        <dbReference type="ChEBI" id="CHEBI:29101"/>
        <label>1</label>
    </ligand>
</feature>
<feature type="transmembrane region" description="Helical" evidence="9">
    <location>
        <begin position="231"/>
        <end position="249"/>
    </location>
</feature>
<keyword evidence="11" id="KW-1185">Reference proteome</keyword>
<gene>
    <name evidence="10" type="ORF">BSL78_16005</name>
</gene>
<evidence type="ECO:0000256" key="4">
    <source>
        <dbReference type="ARBA" id="ARBA00022989"/>
    </source>
</evidence>
<feature type="transmembrane region" description="Helical" evidence="9">
    <location>
        <begin position="342"/>
        <end position="367"/>
    </location>
</feature>
<feature type="binding site" evidence="6">
    <location>
        <position position="316"/>
    </location>
    <ligand>
        <name>Na(+)</name>
        <dbReference type="ChEBI" id="CHEBI:29101"/>
        <label>1</label>
    </ligand>
</feature>
<evidence type="ECO:0000313" key="10">
    <source>
        <dbReference type="EMBL" id="PIK47109.1"/>
    </source>
</evidence>
<dbReference type="GO" id="GO:0046872">
    <property type="term" value="F:metal ion binding"/>
    <property type="evidence" value="ECO:0007669"/>
    <property type="project" value="UniProtKB-KW"/>
</dbReference>
<feature type="transmembrane region" description="Helical" evidence="9">
    <location>
        <begin position="29"/>
        <end position="47"/>
    </location>
</feature>
<feature type="binding site" evidence="6">
    <location>
        <position position="38"/>
    </location>
    <ligand>
        <name>Na(+)</name>
        <dbReference type="ChEBI" id="CHEBI:29101"/>
        <label>1</label>
    </ligand>
</feature>
<comment type="subcellular location">
    <subcellularLocation>
        <location evidence="1">Membrane</location>
        <topology evidence="1">Multi-pass membrane protein</topology>
    </subcellularLocation>
</comment>
<evidence type="ECO:0000256" key="7">
    <source>
        <dbReference type="PIRSR" id="PIRSR600175-2"/>
    </source>
</evidence>
<dbReference type="STRING" id="307972.A0A2G8KGK7"/>
<dbReference type="GO" id="GO:0015375">
    <property type="term" value="F:glycine:sodium symporter activity"/>
    <property type="evidence" value="ECO:0007669"/>
    <property type="project" value="TreeGrafter"/>
</dbReference>
<evidence type="ECO:0000256" key="6">
    <source>
        <dbReference type="PIRSR" id="PIRSR600175-1"/>
    </source>
</evidence>
<evidence type="ECO:0000256" key="8">
    <source>
        <dbReference type="RuleBase" id="RU003732"/>
    </source>
</evidence>
<dbReference type="PANTHER" id="PTHR11616:SF240">
    <property type="entry name" value="BLOATED TUBULES, ISOFORM B-RELATED"/>
    <property type="match status" value="1"/>
</dbReference>
<feature type="transmembrane region" description="Helical" evidence="9">
    <location>
        <begin position="517"/>
        <end position="539"/>
    </location>
</feature>
<dbReference type="PANTHER" id="PTHR11616">
    <property type="entry name" value="SODIUM/CHLORIDE DEPENDENT TRANSPORTER"/>
    <property type="match status" value="1"/>
</dbReference>
<dbReference type="GO" id="GO:0005886">
    <property type="term" value="C:plasma membrane"/>
    <property type="evidence" value="ECO:0007669"/>
    <property type="project" value="TreeGrafter"/>
</dbReference>
<feature type="transmembrane region" description="Helical" evidence="9">
    <location>
        <begin position="559"/>
        <end position="581"/>
    </location>
</feature>
<keyword evidence="2 8" id="KW-0813">Transport</keyword>
<dbReference type="Pfam" id="PF00209">
    <property type="entry name" value="SNF"/>
    <property type="match status" value="1"/>
</dbReference>
<dbReference type="PRINTS" id="PR00176">
    <property type="entry name" value="NANEUSMPORT"/>
</dbReference>
<name>A0A2G8KGK7_STIJA</name>
<dbReference type="PROSITE" id="PS50267">
    <property type="entry name" value="NA_NEUROTRAN_SYMP_3"/>
    <property type="match status" value="1"/>
</dbReference>
<feature type="transmembrane region" description="Helical" evidence="9">
    <location>
        <begin position="442"/>
        <end position="467"/>
    </location>
</feature>
<dbReference type="Proteomes" id="UP000230750">
    <property type="component" value="Unassembled WGS sequence"/>
</dbReference>
<keyword evidence="4 9" id="KW-1133">Transmembrane helix</keyword>
<comment type="similarity">
    <text evidence="8">Belongs to the sodium:neurotransmitter symporter (SNF) (TC 2.A.22) family.</text>
</comment>
<feature type="transmembrane region" description="Helical" evidence="9">
    <location>
        <begin position="101"/>
        <end position="128"/>
    </location>
</feature>
<feature type="binding site" evidence="6">
    <location>
        <position position="37"/>
    </location>
    <ligand>
        <name>Na(+)</name>
        <dbReference type="ChEBI" id="CHEBI:29101"/>
        <label>1</label>
    </ligand>
</feature>
<feature type="transmembrane region" description="Helical" evidence="9">
    <location>
        <begin position="473"/>
        <end position="496"/>
    </location>
</feature>
<keyword evidence="6" id="KW-0915">Sodium</keyword>
<evidence type="ECO:0000256" key="3">
    <source>
        <dbReference type="ARBA" id="ARBA00022692"/>
    </source>
</evidence>
<proteinExistence type="inferred from homology"/>
<reference evidence="10 11" key="1">
    <citation type="journal article" date="2017" name="PLoS Biol.">
        <title>The sea cucumber genome provides insights into morphological evolution and visceral regeneration.</title>
        <authorList>
            <person name="Zhang X."/>
            <person name="Sun L."/>
            <person name="Yuan J."/>
            <person name="Sun Y."/>
            <person name="Gao Y."/>
            <person name="Zhang L."/>
            <person name="Li S."/>
            <person name="Dai H."/>
            <person name="Hamel J.F."/>
            <person name="Liu C."/>
            <person name="Yu Y."/>
            <person name="Liu S."/>
            <person name="Lin W."/>
            <person name="Guo K."/>
            <person name="Jin S."/>
            <person name="Xu P."/>
            <person name="Storey K.B."/>
            <person name="Huan P."/>
            <person name="Zhang T."/>
            <person name="Zhou Y."/>
            <person name="Zhang J."/>
            <person name="Lin C."/>
            <person name="Li X."/>
            <person name="Xing L."/>
            <person name="Huo D."/>
            <person name="Sun M."/>
            <person name="Wang L."/>
            <person name="Mercier A."/>
            <person name="Li F."/>
            <person name="Yang H."/>
            <person name="Xiang J."/>
        </authorList>
    </citation>
    <scope>NUCLEOTIDE SEQUENCE [LARGE SCALE GENOMIC DNA]</scope>
    <source>
        <strain evidence="10">Shaxun</strain>
        <tissue evidence="10">Muscle</tissue>
    </source>
</reference>
<evidence type="ECO:0000256" key="9">
    <source>
        <dbReference type="SAM" id="Phobius"/>
    </source>
</evidence>
<evidence type="ECO:0000256" key="1">
    <source>
        <dbReference type="ARBA" id="ARBA00004141"/>
    </source>
</evidence>
<dbReference type="PROSITE" id="PS00610">
    <property type="entry name" value="NA_NEUROTRAN_SYMP_1"/>
    <property type="match status" value="1"/>
</dbReference>
<feature type="binding site" evidence="6">
    <location>
        <position position="416"/>
    </location>
    <ligand>
        <name>Na(+)</name>
        <dbReference type="ChEBI" id="CHEBI:29101"/>
        <label>1</label>
    </ligand>
</feature>
<keyword evidence="3 8" id="KW-0812">Transmembrane</keyword>
<keyword evidence="8" id="KW-0769">Symport</keyword>
<feature type="transmembrane region" description="Helical" evidence="9">
    <location>
        <begin position="305"/>
        <end position="330"/>
    </location>
</feature>
<evidence type="ECO:0000313" key="11">
    <source>
        <dbReference type="Proteomes" id="UP000230750"/>
    </source>
</evidence>
<dbReference type="InterPro" id="IPR000175">
    <property type="entry name" value="Na/ntran_symport"/>
</dbReference>
<evidence type="ECO:0000256" key="2">
    <source>
        <dbReference type="ARBA" id="ARBA00022448"/>
    </source>
</evidence>
<feature type="binding site" evidence="6">
    <location>
        <position position="348"/>
    </location>
    <ligand>
        <name>Na(+)</name>
        <dbReference type="ChEBI" id="CHEBI:29101"/>
        <label>1</label>
    </ligand>
</feature>
<keyword evidence="7" id="KW-1015">Disulfide bond</keyword>
<protein>
    <recommendedName>
        <fullName evidence="8">Transporter</fullName>
    </recommendedName>
</protein>
<sequence length="637" mass="71034">MASKDQRQVINFKGDENEVRGNWGNKADFILSTLGYAVGLGNVWRFPYLAYESGGGAFLIPYAVMLFFAGLPIFFLEVSFGQYCSEGPIQAWKAVPMMRGIGYGMIVTSAVVGISYIVVITYCLRYLIASFTTRLPWVGCDNDWNTKFCSSKFVDCKSDGLVFLANGTCVSPDILTVSERIDYGVVTLPFGNYSVGNITDPLATERVRPSEEYWNFEIRREASSIGETGGIVWQLALCLATVWIMVFVAQIKGIKSSGKVVYVTATFPYVVLLILLILGLTLPGHKEGIKFFISPDWDKVTDPQIWLAAATQIFYSLSAAWGGLITLASYNKFHNNCYSDSMFVAIANCATSILAGFVIFSIVGFMAHELNQEIDEVVDQGYGLAFIAYPEAVARLPGAPIWSTLFFLMLVTLGLDSQFVNVETVVTAIVDEYPEKLRPRKTMVLAVVCSVGFLVGLLCVTEAGPYWADLFDLYGASFNLLIFGFFECIALTWLYGVKRLRNDIRSMIGDGPVDFPLFHWWTLMWSAISPAVLLFVLIYNWTNWADPSHNGPYPGWARAIGWMITMTTLIWIPVFCIYEFLSARGTFYERWQAISNPGPDWGPAVQKFREDAWGIHLQHGTTMGGDLILRITVTIPM</sequence>
<feature type="disulfide bond" evidence="7">
    <location>
        <begin position="140"/>
        <end position="149"/>
    </location>
</feature>
<evidence type="ECO:0000256" key="5">
    <source>
        <dbReference type="ARBA" id="ARBA00023136"/>
    </source>
</evidence>
<dbReference type="EMBL" id="MRZV01000600">
    <property type="protein sequence ID" value="PIK47109.1"/>
    <property type="molecule type" value="Genomic_DNA"/>
</dbReference>
<dbReference type="InterPro" id="IPR037272">
    <property type="entry name" value="SNS_sf"/>
</dbReference>
<dbReference type="AlphaFoldDB" id="A0A2G8KGK7"/>
<comment type="caution">
    <text evidence="10">The sequence shown here is derived from an EMBL/GenBank/DDBJ whole genome shotgun (WGS) entry which is preliminary data.</text>
</comment>
<dbReference type="SUPFAM" id="SSF161070">
    <property type="entry name" value="SNF-like"/>
    <property type="match status" value="1"/>
</dbReference>
<feature type="binding site" evidence="6">
    <location>
        <position position="35"/>
    </location>
    <ligand>
        <name>Na(+)</name>
        <dbReference type="ChEBI" id="CHEBI:29101"/>
        <label>1</label>
    </ligand>
</feature>
<dbReference type="PROSITE" id="PS00754">
    <property type="entry name" value="NA_NEUROTRAN_SYMP_2"/>
    <property type="match status" value="1"/>
</dbReference>
<organism evidence="10 11">
    <name type="scientific">Stichopus japonicus</name>
    <name type="common">Sea cucumber</name>
    <dbReference type="NCBI Taxonomy" id="307972"/>
    <lineage>
        <taxon>Eukaryota</taxon>
        <taxon>Metazoa</taxon>
        <taxon>Echinodermata</taxon>
        <taxon>Eleutherozoa</taxon>
        <taxon>Echinozoa</taxon>
        <taxon>Holothuroidea</taxon>
        <taxon>Aspidochirotacea</taxon>
        <taxon>Aspidochirotida</taxon>
        <taxon>Stichopodidae</taxon>
        <taxon>Apostichopus</taxon>
    </lineage>
</organism>
<keyword evidence="6" id="KW-0479">Metal-binding</keyword>
<feature type="binding site" evidence="6">
    <location>
        <position position="417"/>
    </location>
    <ligand>
        <name>Na(+)</name>
        <dbReference type="ChEBI" id="CHEBI:29101"/>
        <label>1</label>
    </ligand>
</feature>
<keyword evidence="5 9" id="KW-0472">Membrane</keyword>
<accession>A0A2G8KGK7</accession>